<feature type="compositionally biased region" description="Acidic residues" evidence="1">
    <location>
        <begin position="31"/>
        <end position="57"/>
    </location>
</feature>
<evidence type="ECO:0000313" key="3">
    <source>
        <dbReference type="Proteomes" id="UP001244341"/>
    </source>
</evidence>
<keyword evidence="3" id="KW-1185">Reference proteome</keyword>
<dbReference type="EMBL" id="CP126221">
    <property type="protein sequence ID" value="WIA22261.1"/>
    <property type="molecule type" value="Genomic_DNA"/>
</dbReference>
<reference evidence="2 3" key="1">
    <citation type="submission" date="2023-05" db="EMBL/GenBank/DDBJ databases">
        <title>A 100% complete, gapless, phased diploid assembly of the Scenedesmus obliquus UTEX 3031 genome.</title>
        <authorList>
            <person name="Biondi T.C."/>
            <person name="Hanschen E.R."/>
            <person name="Kwon T."/>
            <person name="Eng W."/>
            <person name="Kruse C.P.S."/>
            <person name="Koehler S.I."/>
            <person name="Kunde Y."/>
            <person name="Gleasner C.D."/>
            <person name="You Mak K.T."/>
            <person name="Polle J."/>
            <person name="Hovde B.T."/>
            <person name="Starkenburg S.R."/>
        </authorList>
    </citation>
    <scope>NUCLEOTIDE SEQUENCE [LARGE SCALE GENOMIC DNA]</scope>
    <source>
        <strain evidence="2 3">DOE0152z</strain>
    </source>
</reference>
<accession>A0ABY8UPQ9</accession>
<evidence type="ECO:0000313" key="2">
    <source>
        <dbReference type="EMBL" id="WIA22261.1"/>
    </source>
</evidence>
<feature type="region of interest" description="Disordered" evidence="1">
    <location>
        <begin position="26"/>
        <end position="85"/>
    </location>
</feature>
<dbReference type="Proteomes" id="UP001244341">
    <property type="component" value="Chromosome 14b"/>
</dbReference>
<gene>
    <name evidence="2" type="ORF">OEZ85_004583</name>
</gene>
<organism evidence="2 3">
    <name type="scientific">Tetradesmus obliquus</name>
    <name type="common">Green alga</name>
    <name type="synonym">Acutodesmus obliquus</name>
    <dbReference type="NCBI Taxonomy" id="3088"/>
    <lineage>
        <taxon>Eukaryota</taxon>
        <taxon>Viridiplantae</taxon>
        <taxon>Chlorophyta</taxon>
        <taxon>core chlorophytes</taxon>
        <taxon>Chlorophyceae</taxon>
        <taxon>CS clade</taxon>
        <taxon>Sphaeropleales</taxon>
        <taxon>Scenedesmaceae</taxon>
        <taxon>Tetradesmus</taxon>
    </lineage>
</organism>
<name>A0ABY8UPQ9_TETOB</name>
<proteinExistence type="predicted"/>
<evidence type="ECO:0000256" key="1">
    <source>
        <dbReference type="SAM" id="MobiDB-lite"/>
    </source>
</evidence>
<sequence>MALFWLCTGGAVAGQLARLASEVMEHVDPKEDGEDEDEEADDGEQAADEWEDVDDDDRAPAEASKRKLQQAGTPPPPASFTATPNGPNPFTGIANAFRFIFSNTFDWFRARGLYGLVPVIADIRGFLARYNWIGDLLLLIATPVENLVNANFFPLPQTNDDFTALVRRFFSDYCTYEEVASSAQVLGGFVGPTFRIELKPVSCPIYADPVLGRSYVSFTDCDPAQLIIRTTPLQVTEAYLSAAEYKGAECKYTEVYGNKMTLKPPAAVMPPACLLFFCSPVQVTEAYLSAAEYKGAECKYTEGIDIVPTLIQINPDLRSFPYRGPEGVPDSGAGIQLTAANNVARNATGTFTDPLIRLEAQNAAEDGN</sequence>
<protein>
    <submittedName>
        <fullName evidence="2">Uncharacterized protein</fullName>
    </submittedName>
</protein>